<accession>A0A4C1UCW7</accession>
<gene>
    <name evidence="2" type="ORF">EVAR_80071_1</name>
</gene>
<protein>
    <submittedName>
        <fullName evidence="2">Uncharacterized protein</fullName>
    </submittedName>
</protein>
<proteinExistence type="predicted"/>
<feature type="compositionally biased region" description="Polar residues" evidence="1">
    <location>
        <begin position="93"/>
        <end position="110"/>
    </location>
</feature>
<comment type="caution">
    <text evidence="2">The sequence shown here is derived from an EMBL/GenBank/DDBJ whole genome shotgun (WGS) entry which is preliminary data.</text>
</comment>
<organism evidence="2 3">
    <name type="scientific">Eumeta variegata</name>
    <name type="common">Bagworm moth</name>
    <name type="synonym">Eumeta japonica</name>
    <dbReference type="NCBI Taxonomy" id="151549"/>
    <lineage>
        <taxon>Eukaryota</taxon>
        <taxon>Metazoa</taxon>
        <taxon>Ecdysozoa</taxon>
        <taxon>Arthropoda</taxon>
        <taxon>Hexapoda</taxon>
        <taxon>Insecta</taxon>
        <taxon>Pterygota</taxon>
        <taxon>Neoptera</taxon>
        <taxon>Endopterygota</taxon>
        <taxon>Lepidoptera</taxon>
        <taxon>Glossata</taxon>
        <taxon>Ditrysia</taxon>
        <taxon>Tineoidea</taxon>
        <taxon>Psychidae</taxon>
        <taxon>Oiketicinae</taxon>
        <taxon>Eumeta</taxon>
    </lineage>
</organism>
<evidence type="ECO:0000313" key="3">
    <source>
        <dbReference type="Proteomes" id="UP000299102"/>
    </source>
</evidence>
<feature type="compositionally biased region" description="Low complexity" evidence="1">
    <location>
        <begin position="55"/>
        <end position="92"/>
    </location>
</feature>
<reference evidence="2 3" key="1">
    <citation type="journal article" date="2019" name="Commun. Biol.">
        <title>The bagworm genome reveals a unique fibroin gene that provides high tensile strength.</title>
        <authorList>
            <person name="Kono N."/>
            <person name="Nakamura H."/>
            <person name="Ohtoshi R."/>
            <person name="Tomita M."/>
            <person name="Numata K."/>
            <person name="Arakawa K."/>
        </authorList>
    </citation>
    <scope>NUCLEOTIDE SEQUENCE [LARGE SCALE GENOMIC DNA]</scope>
</reference>
<dbReference type="AlphaFoldDB" id="A0A4C1UCW7"/>
<dbReference type="EMBL" id="BGZK01000159">
    <property type="protein sequence ID" value="GBP24218.1"/>
    <property type="molecule type" value="Genomic_DNA"/>
</dbReference>
<evidence type="ECO:0000313" key="2">
    <source>
        <dbReference type="EMBL" id="GBP24218.1"/>
    </source>
</evidence>
<sequence length="155" mass="16447">MNCRYMCQSLLEWMLNNKIIVFLSLLSFCLFVSTLALAGQRNRLSNELNECNAASTTDTTESSTTLGEATSAPSEATSAASEATSAASEVTSDPSEATSDATSPGETPATQAAVIESALVRENDEVHEVSENEEQSNSVRNALRSYGLLTKLIAS</sequence>
<evidence type="ECO:0000256" key="1">
    <source>
        <dbReference type="SAM" id="MobiDB-lite"/>
    </source>
</evidence>
<dbReference type="Proteomes" id="UP000299102">
    <property type="component" value="Unassembled WGS sequence"/>
</dbReference>
<keyword evidence="3" id="KW-1185">Reference proteome</keyword>
<feature type="region of interest" description="Disordered" evidence="1">
    <location>
        <begin position="51"/>
        <end position="110"/>
    </location>
</feature>
<name>A0A4C1UCW7_EUMVA</name>